<dbReference type="RefSeq" id="YP_006742208.1">
    <property type="nucleotide sequence ID" value="NC_018086.1"/>
</dbReference>
<evidence type="ECO:0000313" key="1">
    <source>
        <dbReference type="EMBL" id="BAM44943.1"/>
    </source>
</evidence>
<dbReference type="Proteomes" id="UP000006172">
    <property type="component" value="Segment"/>
</dbReference>
<dbReference type="OrthoDB" id="18572at10239"/>
<dbReference type="GeneID" id="14517125"/>
<accession>K0IS72</accession>
<proteinExistence type="predicted"/>
<organism evidence="1 2">
    <name type="scientific">Enterococcus phage BC611</name>
    <dbReference type="NCBI Taxonomy" id="1173135"/>
    <lineage>
        <taxon>Viruses</taxon>
        <taxon>Duplodnaviria</taxon>
        <taxon>Heunggongvirae</taxon>
        <taxon>Uroviricota</taxon>
        <taxon>Caudoviricetes</taxon>
        <taxon>Saphexavirus</taxon>
        <taxon>Saphexavirus BC611</taxon>
    </lineage>
</organism>
<evidence type="ECO:0000313" key="2">
    <source>
        <dbReference type="Proteomes" id="UP000006172"/>
    </source>
</evidence>
<keyword evidence="2" id="KW-1185">Reference proteome</keyword>
<name>K0IS72_9CAUD</name>
<evidence type="ECO:0008006" key="3">
    <source>
        <dbReference type="Google" id="ProtNLM"/>
    </source>
</evidence>
<dbReference type="EMBL" id="AB712291">
    <property type="protein sequence ID" value="BAM44943.1"/>
    <property type="molecule type" value="Genomic_DNA"/>
</dbReference>
<sequence length="86" mass="9859">MSNDIYQSTQDIYLKAFWIEIDRLRNKAGVTWTYLQGGDTPRAINGTANPSIKKTLQLMDKLDADLLEFQLNVDETYQRLLSGGLY</sequence>
<protein>
    <recommendedName>
        <fullName evidence="3">Phage protein</fullName>
    </recommendedName>
</protein>
<reference evidence="1 2" key="1">
    <citation type="journal article" date="2012" name="J. Virol.">
        <title>Complete Genome Sequence of Bacteriophage BC-611 Specifically Infecting Enterococcus faecalis Strain NP-10011.</title>
        <authorList>
            <person name="Horiuchi T."/>
            <person name="Sakka M."/>
            <person name="Hayashi A."/>
            <person name="Shimada T."/>
            <person name="Kimura T."/>
            <person name="Sakka K."/>
        </authorList>
    </citation>
    <scope>NUCLEOTIDE SEQUENCE [LARGE SCALE GENOMIC DNA]</scope>
</reference>
<dbReference type="KEGG" id="vg:14517125"/>